<dbReference type="Pfam" id="PF01094">
    <property type="entry name" value="ANF_receptor"/>
    <property type="match status" value="1"/>
</dbReference>
<evidence type="ECO:0000256" key="9">
    <source>
        <dbReference type="ARBA" id="ARBA00023170"/>
    </source>
</evidence>
<dbReference type="Proteomes" id="UP001151532">
    <property type="component" value="Chromosome 7"/>
</dbReference>
<evidence type="ECO:0000256" key="10">
    <source>
        <dbReference type="ARBA" id="ARBA00023180"/>
    </source>
</evidence>
<evidence type="ECO:0000256" key="16">
    <source>
        <dbReference type="SAM" id="SignalP"/>
    </source>
</evidence>
<feature type="transmembrane region" description="Helical" evidence="15">
    <location>
        <begin position="636"/>
        <end position="654"/>
    </location>
</feature>
<evidence type="ECO:0000313" key="18">
    <source>
        <dbReference type="EMBL" id="KAJ6740321.1"/>
    </source>
</evidence>
<keyword evidence="14" id="KW-1015">Disulfide bond</keyword>
<dbReference type="CDD" id="cd13686">
    <property type="entry name" value="GluR_Plant"/>
    <property type="match status" value="1"/>
</dbReference>
<comment type="subcellular location">
    <subcellularLocation>
        <location evidence="1">Membrane</location>
        <topology evidence="1">Multi-pass membrane protein</topology>
    </subcellularLocation>
</comment>
<keyword evidence="3 13" id="KW-0813">Transport</keyword>
<dbReference type="Gene3D" id="3.40.190.10">
    <property type="entry name" value="Periplasmic binding protein-like II"/>
    <property type="match status" value="3"/>
</dbReference>
<dbReference type="GO" id="GO:0015276">
    <property type="term" value="F:ligand-gated monoatomic ion channel activity"/>
    <property type="evidence" value="ECO:0007669"/>
    <property type="project" value="InterPro"/>
</dbReference>
<dbReference type="InterPro" id="IPR017103">
    <property type="entry name" value="Iontropic_Glu_rcpt_pln"/>
</dbReference>
<protein>
    <recommendedName>
        <fullName evidence="13">Glutamate receptor</fullName>
    </recommendedName>
</protein>
<name>A0A9Q0ZMV7_SALPP</name>
<dbReference type="InterPro" id="IPR001828">
    <property type="entry name" value="ANF_lig-bd_rcpt"/>
</dbReference>
<comment type="caution">
    <text evidence="18">The sequence shown here is derived from an EMBL/GenBank/DDBJ whole genome shotgun (WGS) entry which is preliminary data.</text>
</comment>
<evidence type="ECO:0000259" key="17">
    <source>
        <dbReference type="SMART" id="SM00079"/>
    </source>
</evidence>
<keyword evidence="19" id="KW-1185">Reference proteome</keyword>
<accession>A0A9Q0ZMV7</accession>
<proteinExistence type="inferred from homology"/>
<feature type="disulfide bond" evidence="14">
    <location>
        <begin position="741"/>
        <end position="796"/>
    </location>
</feature>
<evidence type="ECO:0000313" key="19">
    <source>
        <dbReference type="Proteomes" id="UP001151532"/>
    </source>
</evidence>
<comment type="similarity">
    <text evidence="2 13">Belongs to the glutamate-gated ion channel (TC 1.A.10.1) family.</text>
</comment>
<gene>
    <name evidence="18" type="ORF">OIU79_000451</name>
</gene>
<comment type="function">
    <text evidence="13">Glutamate-gated receptor that probably acts as non-selective cation channel.</text>
</comment>
<evidence type="ECO:0000256" key="11">
    <source>
        <dbReference type="ARBA" id="ARBA00023286"/>
    </source>
</evidence>
<evidence type="ECO:0000256" key="2">
    <source>
        <dbReference type="ARBA" id="ARBA00008685"/>
    </source>
</evidence>
<evidence type="ECO:0000256" key="8">
    <source>
        <dbReference type="ARBA" id="ARBA00023136"/>
    </source>
</evidence>
<evidence type="ECO:0000256" key="1">
    <source>
        <dbReference type="ARBA" id="ARBA00004141"/>
    </source>
</evidence>
<evidence type="ECO:0000256" key="6">
    <source>
        <dbReference type="ARBA" id="ARBA00022989"/>
    </source>
</evidence>
<dbReference type="GO" id="GO:0016020">
    <property type="term" value="C:membrane"/>
    <property type="evidence" value="ECO:0007669"/>
    <property type="project" value="UniProtKB-SubCell"/>
</dbReference>
<dbReference type="PANTHER" id="PTHR18966">
    <property type="entry name" value="IONOTROPIC GLUTAMATE RECEPTOR"/>
    <property type="match status" value="1"/>
</dbReference>
<dbReference type="FunFam" id="3.40.190.10:FF:000054">
    <property type="entry name" value="Glutamate receptor"/>
    <property type="match status" value="1"/>
</dbReference>
<feature type="signal peptide" evidence="16">
    <location>
        <begin position="1"/>
        <end position="23"/>
    </location>
</feature>
<feature type="chain" id="PRO_5040405244" description="Glutamate receptor" evidence="16">
    <location>
        <begin position="24"/>
        <end position="843"/>
    </location>
</feature>
<dbReference type="InterPro" id="IPR001320">
    <property type="entry name" value="Iontro_rcpt_C"/>
</dbReference>
<evidence type="ECO:0000256" key="3">
    <source>
        <dbReference type="ARBA" id="ARBA00022448"/>
    </source>
</evidence>
<evidence type="ECO:0000256" key="15">
    <source>
        <dbReference type="SAM" id="Phobius"/>
    </source>
</evidence>
<evidence type="ECO:0000256" key="4">
    <source>
        <dbReference type="ARBA" id="ARBA00022692"/>
    </source>
</evidence>
<dbReference type="FunFam" id="1.10.287.70:FF:000172">
    <property type="entry name" value="Glutamate receptor"/>
    <property type="match status" value="1"/>
</dbReference>
<evidence type="ECO:0000256" key="5">
    <source>
        <dbReference type="ARBA" id="ARBA00022729"/>
    </source>
</evidence>
<keyword evidence="7 13" id="KW-0406">Ion transport</keyword>
<reference evidence="18" key="1">
    <citation type="submission" date="2022-11" db="EMBL/GenBank/DDBJ databases">
        <authorList>
            <person name="Hyden B.L."/>
            <person name="Feng K."/>
            <person name="Yates T."/>
            <person name="Jawdy S."/>
            <person name="Smart L.B."/>
            <person name="Muchero W."/>
        </authorList>
    </citation>
    <scope>NUCLEOTIDE SEQUENCE</scope>
    <source>
        <tissue evidence="18">Shoot tip</tissue>
    </source>
</reference>
<dbReference type="Gene3D" id="3.40.50.2300">
    <property type="match status" value="2"/>
</dbReference>
<feature type="transmembrane region" description="Helical" evidence="15">
    <location>
        <begin position="576"/>
        <end position="594"/>
    </location>
</feature>
<dbReference type="OrthoDB" id="5984008at2759"/>
<dbReference type="AlphaFoldDB" id="A0A9Q0ZMV7"/>
<dbReference type="Pfam" id="PF00060">
    <property type="entry name" value="Lig_chan"/>
    <property type="match status" value="1"/>
</dbReference>
<dbReference type="SMART" id="SM00079">
    <property type="entry name" value="PBPe"/>
    <property type="match status" value="1"/>
</dbReference>
<evidence type="ECO:0000256" key="13">
    <source>
        <dbReference type="PIRNR" id="PIRNR037090"/>
    </source>
</evidence>
<dbReference type="SUPFAM" id="SSF53850">
    <property type="entry name" value="Periplasmic binding protein-like II"/>
    <property type="match status" value="1"/>
</dbReference>
<evidence type="ECO:0000256" key="7">
    <source>
        <dbReference type="ARBA" id="ARBA00023065"/>
    </source>
</evidence>
<dbReference type="EMBL" id="JAPFFK010000010">
    <property type="protein sequence ID" value="KAJ6740321.1"/>
    <property type="molecule type" value="Genomic_DNA"/>
</dbReference>
<keyword evidence="10" id="KW-0325">Glycoprotein</keyword>
<dbReference type="InterPro" id="IPR028082">
    <property type="entry name" value="Peripla_BP_I"/>
</dbReference>
<keyword evidence="6 15" id="KW-1133">Transmembrane helix</keyword>
<keyword evidence="9 13" id="KW-0675">Receptor</keyword>
<keyword evidence="8 13" id="KW-0472">Membrane</keyword>
<dbReference type="InterPro" id="IPR044440">
    <property type="entry name" value="GABAb_receptor_plant_PBP1"/>
</dbReference>
<dbReference type="Gene3D" id="1.10.287.70">
    <property type="match status" value="1"/>
</dbReference>
<keyword evidence="4 15" id="KW-0812">Transmembrane</keyword>
<dbReference type="FunFam" id="3.40.50.2300:FF:000188">
    <property type="entry name" value="Glutamate receptor"/>
    <property type="match status" value="1"/>
</dbReference>
<keyword evidence="11 13" id="KW-1071">Ligand-gated ion channel</keyword>
<dbReference type="InterPro" id="IPR015683">
    <property type="entry name" value="Ionotropic_Glu_rcpt"/>
</dbReference>
<evidence type="ECO:0000256" key="12">
    <source>
        <dbReference type="ARBA" id="ARBA00023303"/>
    </source>
</evidence>
<keyword evidence="12 13" id="KW-0407">Ion channel</keyword>
<dbReference type="CDD" id="cd19990">
    <property type="entry name" value="PBP1_GABAb_receptor_plant"/>
    <property type="match status" value="1"/>
</dbReference>
<dbReference type="SUPFAM" id="SSF53822">
    <property type="entry name" value="Periplasmic binding protein-like I"/>
    <property type="match status" value="1"/>
</dbReference>
<feature type="domain" description="Ionotropic glutamate receptor C-terminal" evidence="17">
    <location>
        <begin position="453"/>
        <end position="793"/>
    </location>
</feature>
<reference evidence="18" key="2">
    <citation type="journal article" date="2023" name="Int. J. Mol. Sci.">
        <title>De Novo Assembly and Annotation of 11 Diverse Shrub Willow (Salix) Genomes Reveals Novel Gene Organization in Sex-Linked Regions.</title>
        <authorList>
            <person name="Hyden B."/>
            <person name="Feng K."/>
            <person name="Yates T.B."/>
            <person name="Jawdy S."/>
            <person name="Cereghino C."/>
            <person name="Smart L.B."/>
            <person name="Muchero W."/>
        </authorList>
    </citation>
    <scope>NUCLEOTIDE SEQUENCE</scope>
    <source>
        <tissue evidence="18">Shoot tip</tissue>
    </source>
</reference>
<sequence length="843" mass="93829">MDGVLALSYSILLLSVKFISSNAGQVNNEGSNFINTIGGVVDCNTRVGREEKIAMDIAVQDVYSSTGHNLTTHIQDLSGKSDRAASSAFHLSQSRKLLAIVGSLTWQQAALVSEMNGKANEVPVISLITAISPIMPEEKLPVISMYQDISFEMNCISSIISYFKWTKVIAIYEDRSSYSNDLGIITLLSNSLRVSGVELEHYSMFPALSFLTDQDTTIQRELNILRNKQSRVFVLLQSSLTLSTLLFEKAKEMGMMGKGYVWITADGITSLLDSMDSSVVTSMQGVIGFKTYYSVTTAPFRKFEVKFRRKFRAEYPEEDSSRPSVFALRAYDAIQTIAKSAKMLQEKNYSKTLIQHILSSDFDGLSGRIQLKNYKLSEEPVFQIVNIVGKSYRELGFWSSKFGFTNSLLKHNSEENNSISAEDVLGPVYWPDGRTLVPRGLAETDIGEERRTTLRIAVPATSMFKQFVKVSHDENQNVTLITGFSINVFESVVKCLQYPLIYDMVPFHGSYDEMVTAVSEKIYDAAVGDIVITANKHQLIEFSQPYLQSGLVTVVVMKSDESHQSLMFLRPFTKKMWILMAAMTVYTGFVVWVIEHDKNEEFRGSPARQMGTILWFSFSTLVFAHRESLRSQSSRLLLLPWFFLILIVTSTYTANLTSMLQAPPSTPSAIDITLLRSTNAAIGYDGNSFTLWYLEKVLSFKAENIRRIASIDDFEKSLSSGLIKAAFLFSPHAKILVAKYCKGLTMTGPTNNLSGFGFVFPRGSPLALNISEAIIYLTQNGELQKLEEETLPFPKCSTSTSDATGIQSIGPGPFSILFKIAFGGSTIALLFAVFVYWESVGGK</sequence>
<evidence type="ECO:0000256" key="14">
    <source>
        <dbReference type="PIRSR" id="PIRSR037090-50"/>
    </source>
</evidence>
<keyword evidence="5 16" id="KW-0732">Signal</keyword>
<dbReference type="PIRSF" id="PIRSF037090">
    <property type="entry name" value="Iontro_Glu-like_rcpt_pln"/>
    <property type="match status" value="1"/>
</dbReference>
<organism evidence="18 19">
    <name type="scientific">Salix purpurea</name>
    <name type="common">Purple osier willow</name>
    <dbReference type="NCBI Taxonomy" id="77065"/>
    <lineage>
        <taxon>Eukaryota</taxon>
        <taxon>Viridiplantae</taxon>
        <taxon>Streptophyta</taxon>
        <taxon>Embryophyta</taxon>
        <taxon>Tracheophyta</taxon>
        <taxon>Spermatophyta</taxon>
        <taxon>Magnoliopsida</taxon>
        <taxon>eudicotyledons</taxon>
        <taxon>Gunneridae</taxon>
        <taxon>Pentapetalae</taxon>
        <taxon>rosids</taxon>
        <taxon>fabids</taxon>
        <taxon>Malpighiales</taxon>
        <taxon>Salicaceae</taxon>
        <taxon>Saliceae</taxon>
        <taxon>Salix</taxon>
    </lineage>
</organism>
<feature type="transmembrane region" description="Helical" evidence="15">
    <location>
        <begin position="816"/>
        <end position="837"/>
    </location>
</feature>